<evidence type="ECO:0000256" key="2">
    <source>
        <dbReference type="ARBA" id="ARBA00023002"/>
    </source>
</evidence>
<dbReference type="Pfam" id="PF07732">
    <property type="entry name" value="Cu-oxidase_3"/>
    <property type="match status" value="1"/>
</dbReference>
<feature type="domain" description="Plastocyanin-like" evidence="5">
    <location>
        <begin position="107"/>
        <end position="221"/>
    </location>
</feature>
<sequence length="649" mass="70469">MFVSPKIALFGVASVLSAAHVLSAVAQEARTVSNPPTYILEPITKSRAKLETFAQNRATFPGEVLLDMNVTYLDRQVYNPATARYDRVRLRGYQDARQARPSGADTPLVGPTIDVRPGETVRITLNNMLPQDSTCGIGGGSANTPHCFNGTNLHSHGLWVNPSGNGDNVLVSIRPGVEFQYEYNIPADHPAGTFWYHPHLHGSTALQVSSGMSGALIIRGDRMPTPTETGDLDRLLKQPDGSDIPERVLVLQQIQYACTDSDGGITYDCKPGQVGGIESYDQFGPGSWPASGRFTSINGQVLGQLAPAVAGSIERWRMIHAGVRDTINFEIRRKTGTAALRTLTAADTHRWIDQNCGKDAIPYGVVAQDGLTMAQVQMRQQAVLQPGYRVDALVVLPQAGDYCLVDAAAPAAASVNQIAPSRRLLGIVTAVEGNAVNGEIGTYLQDWLISAAERTMAQDVAGKVIDDLKGEMRLSSFIPHPDIAPGEVTGEQQLVFNIDVKQPGGTFFEIDGKPYDTSRIDRTLPLGGVDEWTLRSDFVSHPFHIHVNPFQIIKIVDAAGNDVSALGANDDGDPQYAGLKNVWKDTLWIKNPGTDPSTSYTITVRTRYQRYIGEFVLHCHILDHEDQGMMQNVRITLPDGHGGTVTGHH</sequence>
<dbReference type="InterPro" id="IPR002355">
    <property type="entry name" value="Cu_oxidase_Cu_BS"/>
</dbReference>
<feature type="domain" description="Plastocyanin-like" evidence="4">
    <location>
        <begin position="494"/>
        <end position="634"/>
    </location>
</feature>
<dbReference type="PANTHER" id="PTHR11709:SF518">
    <property type="entry name" value="MULTICOPPER OXIDASE"/>
    <property type="match status" value="1"/>
</dbReference>
<reference evidence="6" key="1">
    <citation type="submission" date="2014-11" db="EMBL/GenBank/DDBJ databases">
        <title>Purification and characterization of laccase from new environmental Sinorhizobium meliloti strain and analysis of the gene encoding this enzyme.</title>
        <authorList>
            <person name="Pawlik A."/>
            <person name="Wojcik M."/>
            <person name="Rulka K."/>
            <person name="Motyl-Gorzel K."/>
            <person name="Osinska-Jaroszuk M."/>
            <person name="Wielbo J."/>
            <person name="Marek-Kozaczuk M."/>
            <person name="Skorupska A."/>
            <person name="Rogalski J."/>
            <person name="Janusz G."/>
        </authorList>
    </citation>
    <scope>NUCLEOTIDE SEQUENCE</scope>
    <source>
        <strain evidence="6">L3.8</strain>
    </source>
</reference>
<dbReference type="SABIO-RK" id="A0A0D4CYE3"/>
<feature type="chain" id="PRO_5002281648" evidence="3">
    <location>
        <begin position="27"/>
        <end position="649"/>
    </location>
</feature>
<proteinExistence type="predicted"/>
<organism evidence="6">
    <name type="scientific">Rhizobium meliloti</name>
    <name type="common">Ensifer meliloti</name>
    <name type="synonym">Sinorhizobium meliloti</name>
    <dbReference type="NCBI Taxonomy" id="382"/>
    <lineage>
        <taxon>Bacteria</taxon>
        <taxon>Pseudomonadati</taxon>
        <taxon>Pseudomonadota</taxon>
        <taxon>Alphaproteobacteria</taxon>
        <taxon>Hyphomicrobiales</taxon>
        <taxon>Rhizobiaceae</taxon>
        <taxon>Sinorhizobium/Ensifer group</taxon>
        <taxon>Sinorhizobium</taxon>
    </lineage>
</organism>
<dbReference type="GO" id="GO:0005507">
    <property type="term" value="F:copper ion binding"/>
    <property type="evidence" value="ECO:0007669"/>
    <property type="project" value="InterPro"/>
</dbReference>
<gene>
    <name evidence="6" type="primary">lacc</name>
</gene>
<evidence type="ECO:0000256" key="3">
    <source>
        <dbReference type="SAM" id="SignalP"/>
    </source>
</evidence>
<feature type="signal peptide" evidence="3">
    <location>
        <begin position="1"/>
        <end position="26"/>
    </location>
</feature>
<name>A0A0D4CYE3_RHIML</name>
<dbReference type="GO" id="GO:0052716">
    <property type="term" value="F:hydroquinone:oxygen oxidoreductase activity"/>
    <property type="evidence" value="ECO:0007669"/>
    <property type="project" value="UniProtKB-EC"/>
</dbReference>
<keyword evidence="2 6" id="KW-0560">Oxidoreductase</keyword>
<dbReference type="InterPro" id="IPR008972">
    <property type="entry name" value="Cupredoxin"/>
</dbReference>
<dbReference type="PANTHER" id="PTHR11709">
    <property type="entry name" value="MULTI-COPPER OXIDASE"/>
    <property type="match status" value="1"/>
</dbReference>
<dbReference type="PROSITE" id="PS00079">
    <property type="entry name" value="MULTICOPPER_OXIDASE1"/>
    <property type="match status" value="1"/>
</dbReference>
<dbReference type="Pfam" id="PF07731">
    <property type="entry name" value="Cu-oxidase_2"/>
    <property type="match status" value="1"/>
</dbReference>
<dbReference type="SUPFAM" id="SSF49503">
    <property type="entry name" value="Cupredoxins"/>
    <property type="match status" value="3"/>
</dbReference>
<evidence type="ECO:0000313" key="6">
    <source>
        <dbReference type="EMBL" id="AJT55525.1"/>
    </source>
</evidence>
<dbReference type="InterPro" id="IPR011707">
    <property type="entry name" value="Cu-oxidase-like_N"/>
</dbReference>
<dbReference type="AlphaFoldDB" id="A0A0D4CYE3"/>
<evidence type="ECO:0000259" key="4">
    <source>
        <dbReference type="Pfam" id="PF07731"/>
    </source>
</evidence>
<evidence type="ECO:0000259" key="5">
    <source>
        <dbReference type="Pfam" id="PF07732"/>
    </source>
</evidence>
<dbReference type="CDD" id="cd13853">
    <property type="entry name" value="CuRO_1_Tth-MCO_like"/>
    <property type="match status" value="1"/>
</dbReference>
<keyword evidence="1" id="KW-0479">Metal-binding</keyword>
<dbReference type="EC" id="1.10.3.2" evidence="6"/>
<dbReference type="CDD" id="cd13900">
    <property type="entry name" value="CuRO_3_Tth-MCO_like"/>
    <property type="match status" value="1"/>
</dbReference>
<dbReference type="InterPro" id="IPR033138">
    <property type="entry name" value="Cu_oxidase_CS"/>
</dbReference>
<dbReference type="InterPro" id="IPR045087">
    <property type="entry name" value="Cu-oxidase_fam"/>
</dbReference>
<dbReference type="InterPro" id="IPR011706">
    <property type="entry name" value="Cu-oxidase_C"/>
</dbReference>
<dbReference type="PROSITE" id="PS00080">
    <property type="entry name" value="MULTICOPPER_OXIDASE2"/>
    <property type="match status" value="1"/>
</dbReference>
<evidence type="ECO:0000256" key="1">
    <source>
        <dbReference type="ARBA" id="ARBA00022723"/>
    </source>
</evidence>
<accession>A0A0D4CYE3</accession>
<keyword evidence="3" id="KW-0732">Signal</keyword>
<dbReference type="EMBL" id="KP164500">
    <property type="protein sequence ID" value="AJT55525.1"/>
    <property type="molecule type" value="Genomic_DNA"/>
</dbReference>
<dbReference type="Gene3D" id="2.60.40.420">
    <property type="entry name" value="Cupredoxins - blue copper proteins"/>
    <property type="match status" value="3"/>
</dbReference>
<protein>
    <submittedName>
        <fullName evidence="6">Laccase</fullName>
        <ecNumber evidence="6">1.10.3.2</ecNumber>
    </submittedName>
</protein>